<dbReference type="RefSeq" id="WP_184737898.1">
    <property type="nucleotide sequence ID" value="NZ_BMRW01000012.1"/>
</dbReference>
<feature type="region of interest" description="Disordered" evidence="1">
    <location>
        <begin position="155"/>
        <end position="175"/>
    </location>
</feature>
<keyword evidence="4" id="KW-1185">Reference proteome</keyword>
<feature type="region of interest" description="Disordered" evidence="1">
    <location>
        <begin position="118"/>
        <end position="141"/>
    </location>
</feature>
<comment type="caution">
    <text evidence="3">The sequence shown here is derived from an EMBL/GenBank/DDBJ whole genome shotgun (WGS) entry which is preliminary data.</text>
</comment>
<organism evidence="3 4">
    <name type="scientific">Streptomyces netropsis</name>
    <name type="common">Streptoverticillium netropsis</name>
    <dbReference type="NCBI Taxonomy" id="55404"/>
    <lineage>
        <taxon>Bacteria</taxon>
        <taxon>Bacillati</taxon>
        <taxon>Actinomycetota</taxon>
        <taxon>Actinomycetes</taxon>
        <taxon>Kitasatosporales</taxon>
        <taxon>Streptomycetaceae</taxon>
        <taxon>Streptomyces</taxon>
    </lineage>
</organism>
<proteinExistence type="predicted"/>
<feature type="domain" description="HTH cro/C1-type" evidence="2">
    <location>
        <begin position="44"/>
        <end position="89"/>
    </location>
</feature>
<name>A0A7W7LGW4_STRNE</name>
<dbReference type="SMART" id="SM00530">
    <property type="entry name" value="HTH_XRE"/>
    <property type="match status" value="1"/>
</dbReference>
<dbReference type="InterPro" id="IPR010982">
    <property type="entry name" value="Lambda_DNA-bd_dom_sf"/>
</dbReference>
<dbReference type="Gene3D" id="1.10.260.40">
    <property type="entry name" value="lambda repressor-like DNA-binding domains"/>
    <property type="match status" value="1"/>
</dbReference>
<sequence>MNQGGGAPEASARPSLEQRIQAAKAEIARRLRYVRQHHPEGPFTLAGLAERAGVSKRTLSHAESADGSNLTLETLLKVSYSLGISRDAYFLDEQVFHQVNEELETLRVLRTQRVEGVALRTSSPGSPGSPGTGHAPPVDRLSGLLQEILASAAQAQNELRDLPAPPGPPVMNDDR</sequence>
<reference evidence="3 4" key="1">
    <citation type="submission" date="2020-08" db="EMBL/GenBank/DDBJ databases">
        <title>Genomic Encyclopedia of Type Strains, Phase III (KMG-III): the genomes of soil and plant-associated and newly described type strains.</title>
        <authorList>
            <person name="Whitman W."/>
        </authorList>
    </citation>
    <scope>NUCLEOTIDE SEQUENCE [LARGE SCALE GENOMIC DNA]</scope>
    <source>
        <strain evidence="3 4">CECT 3265</strain>
    </source>
</reference>
<evidence type="ECO:0000313" key="3">
    <source>
        <dbReference type="EMBL" id="MBB4889453.1"/>
    </source>
</evidence>
<dbReference type="EMBL" id="JACHJG010000013">
    <property type="protein sequence ID" value="MBB4889453.1"/>
    <property type="molecule type" value="Genomic_DNA"/>
</dbReference>
<evidence type="ECO:0000259" key="2">
    <source>
        <dbReference type="PROSITE" id="PS50943"/>
    </source>
</evidence>
<dbReference type="Pfam" id="PF01381">
    <property type="entry name" value="HTH_3"/>
    <property type="match status" value="1"/>
</dbReference>
<dbReference type="InterPro" id="IPR001387">
    <property type="entry name" value="Cro/C1-type_HTH"/>
</dbReference>
<dbReference type="GO" id="GO:0003677">
    <property type="term" value="F:DNA binding"/>
    <property type="evidence" value="ECO:0007669"/>
    <property type="project" value="InterPro"/>
</dbReference>
<evidence type="ECO:0000256" key="1">
    <source>
        <dbReference type="SAM" id="MobiDB-lite"/>
    </source>
</evidence>
<gene>
    <name evidence="3" type="ORF">FHS38_005528</name>
</gene>
<dbReference type="Proteomes" id="UP000556436">
    <property type="component" value="Unassembled WGS sequence"/>
</dbReference>
<evidence type="ECO:0000313" key="4">
    <source>
        <dbReference type="Proteomes" id="UP000556436"/>
    </source>
</evidence>
<accession>A0A7W7LGW4</accession>
<protein>
    <submittedName>
        <fullName evidence="3">Transcriptional regulator with XRE-family HTH domain</fullName>
    </submittedName>
</protein>
<dbReference type="CDD" id="cd00093">
    <property type="entry name" value="HTH_XRE"/>
    <property type="match status" value="1"/>
</dbReference>
<dbReference type="AlphaFoldDB" id="A0A7W7LGW4"/>
<dbReference type="PROSITE" id="PS50943">
    <property type="entry name" value="HTH_CROC1"/>
    <property type="match status" value="1"/>
</dbReference>
<dbReference type="SUPFAM" id="SSF47413">
    <property type="entry name" value="lambda repressor-like DNA-binding domains"/>
    <property type="match status" value="1"/>
</dbReference>